<organism evidence="2 3">
    <name type="scientific">Peteryoungia aggregata LMG 23059</name>
    <dbReference type="NCBI Taxonomy" id="1368425"/>
    <lineage>
        <taxon>Bacteria</taxon>
        <taxon>Pseudomonadati</taxon>
        <taxon>Pseudomonadota</taxon>
        <taxon>Alphaproteobacteria</taxon>
        <taxon>Hyphomicrobiales</taxon>
        <taxon>Rhizobiaceae</taxon>
        <taxon>Peteryoungia</taxon>
    </lineage>
</organism>
<accession>A0ABU0G2F0</accession>
<evidence type="ECO:0000256" key="1">
    <source>
        <dbReference type="SAM" id="Phobius"/>
    </source>
</evidence>
<reference evidence="2 3" key="1">
    <citation type="submission" date="2023-07" db="EMBL/GenBank/DDBJ databases">
        <title>Genomic Encyclopedia of Type Strains, Phase IV (KMG-IV): sequencing the most valuable type-strain genomes for metagenomic binning, comparative biology and taxonomic classification.</title>
        <authorList>
            <person name="Goeker M."/>
        </authorList>
    </citation>
    <scope>NUCLEOTIDE SEQUENCE [LARGE SCALE GENOMIC DNA]</scope>
    <source>
        <strain evidence="2 3">DSM 1111</strain>
    </source>
</reference>
<dbReference type="EMBL" id="JAUSUW010000001">
    <property type="protein sequence ID" value="MDQ0419508.1"/>
    <property type="molecule type" value="Genomic_DNA"/>
</dbReference>
<feature type="transmembrane region" description="Helical" evidence="1">
    <location>
        <begin position="372"/>
        <end position="398"/>
    </location>
</feature>
<protein>
    <submittedName>
        <fullName evidence="2">Uncharacterized protein</fullName>
    </submittedName>
</protein>
<sequence>MSVEPIGVLTLIIGILCLLRGQGATVIAFSIFPVLGGAAALIFGSTGIQPAHLFIVFMMISVMWLHGGIQPMVDAILRSSPAMWLALLVVYGIVTGYFAPRLLANTMDIVPIGTGGMPNPEGIIPLGPVSGNFTQAVYLLADLVTFCLILSVASRPRGFRHVTIGLMGFAAANIFFGVADMVSPGTPLVSLFSYIRNASYTFHVDEIVAGMRRIIGSWPEASAFAGASLGMVGFCGSLWICGRYSKISGLLFLVSCLMIVRSTSSSGIAGLPVCLAILYVSSIFRAGGASGTRASALVVASLPVAALAVGFLLALNENFYATVYNFIDITLLSKPTSLSAIERGTWNAYGIANFFGSYGFGVGLGTARTSSFAIALLSNVGIPGTFFFLMFLATSIVLPKGVPRSFEDDVGIAARNGCLCLLVGALISGSTVDLGLVFFIMAGLKGALAVRGRIPQTVAA</sequence>
<keyword evidence="1" id="KW-0472">Membrane</keyword>
<keyword evidence="1" id="KW-1133">Transmembrane helix</keyword>
<evidence type="ECO:0000313" key="2">
    <source>
        <dbReference type="EMBL" id="MDQ0419508.1"/>
    </source>
</evidence>
<feature type="transmembrane region" description="Helical" evidence="1">
    <location>
        <begin position="47"/>
        <end position="69"/>
    </location>
</feature>
<keyword evidence="1" id="KW-0812">Transmembrane</keyword>
<feature type="transmembrane region" description="Helical" evidence="1">
    <location>
        <begin position="136"/>
        <end position="154"/>
    </location>
</feature>
<proteinExistence type="predicted"/>
<dbReference type="RefSeq" id="WP_307369059.1">
    <property type="nucleotide sequence ID" value="NZ_JAUSUW010000001.1"/>
</dbReference>
<keyword evidence="3" id="KW-1185">Reference proteome</keyword>
<gene>
    <name evidence="2" type="ORF">J2045_000518</name>
</gene>
<feature type="transmembrane region" description="Helical" evidence="1">
    <location>
        <begin position="419"/>
        <end position="442"/>
    </location>
</feature>
<feature type="transmembrane region" description="Helical" evidence="1">
    <location>
        <begin position="221"/>
        <end position="240"/>
    </location>
</feature>
<name>A0ABU0G2F0_9HYPH</name>
<feature type="transmembrane region" description="Helical" evidence="1">
    <location>
        <begin position="161"/>
        <end position="179"/>
    </location>
</feature>
<evidence type="ECO:0000313" key="3">
    <source>
        <dbReference type="Proteomes" id="UP001238496"/>
    </source>
</evidence>
<feature type="transmembrane region" description="Helical" evidence="1">
    <location>
        <begin position="269"/>
        <end position="287"/>
    </location>
</feature>
<comment type="caution">
    <text evidence="2">The sequence shown here is derived from an EMBL/GenBank/DDBJ whole genome shotgun (WGS) entry which is preliminary data.</text>
</comment>
<dbReference type="Proteomes" id="UP001238496">
    <property type="component" value="Unassembled WGS sequence"/>
</dbReference>
<feature type="transmembrane region" description="Helical" evidence="1">
    <location>
        <begin position="81"/>
        <end position="99"/>
    </location>
</feature>
<feature type="transmembrane region" description="Helical" evidence="1">
    <location>
        <begin position="294"/>
        <end position="315"/>
    </location>
</feature>